<evidence type="ECO:0000313" key="2">
    <source>
        <dbReference type="EMBL" id="KAJ5392534.1"/>
    </source>
</evidence>
<dbReference type="Proteomes" id="UP001147747">
    <property type="component" value="Unassembled WGS sequence"/>
</dbReference>
<proteinExistence type="predicted"/>
<keyword evidence="1" id="KW-0472">Membrane</keyword>
<evidence type="ECO:0000256" key="1">
    <source>
        <dbReference type="SAM" id="Phobius"/>
    </source>
</evidence>
<keyword evidence="1" id="KW-1133">Transmembrane helix</keyword>
<sequence length="184" mass="20849">MSGPLVQVDGDVIPLMRQHLGVSVLVGLFLVIFGPIYALVKVAGWAHRATPFQGRHADLRTLVGTLKFGFKSRKYLRVIVYLDDLYLQDLKAIIDLLEPTSCSIAFEERWLQWHYPAVRSRVVGKYEADFKTFVEHAAEEVGSNLILAVSPSLEGFEVDMTDDGDTRGNKIIGKRRRVWLEEDF</sequence>
<organism evidence="2 3">
    <name type="scientific">Penicillium cosmopolitanum</name>
    <dbReference type="NCBI Taxonomy" id="1131564"/>
    <lineage>
        <taxon>Eukaryota</taxon>
        <taxon>Fungi</taxon>
        <taxon>Dikarya</taxon>
        <taxon>Ascomycota</taxon>
        <taxon>Pezizomycotina</taxon>
        <taxon>Eurotiomycetes</taxon>
        <taxon>Eurotiomycetidae</taxon>
        <taxon>Eurotiales</taxon>
        <taxon>Aspergillaceae</taxon>
        <taxon>Penicillium</taxon>
    </lineage>
</organism>
<keyword evidence="1" id="KW-0812">Transmembrane</keyword>
<feature type="transmembrane region" description="Helical" evidence="1">
    <location>
        <begin position="20"/>
        <end position="40"/>
    </location>
</feature>
<reference evidence="2" key="1">
    <citation type="submission" date="2022-12" db="EMBL/GenBank/DDBJ databases">
        <authorList>
            <person name="Petersen C."/>
        </authorList>
    </citation>
    <scope>NUCLEOTIDE SEQUENCE</scope>
    <source>
        <strain evidence="2">IBT 29677</strain>
    </source>
</reference>
<gene>
    <name evidence="2" type="ORF">N7509_008024</name>
</gene>
<reference evidence="2" key="2">
    <citation type="journal article" date="2023" name="IMA Fungus">
        <title>Comparative genomic study of the Penicillium genus elucidates a diverse pangenome and 15 lateral gene transfer events.</title>
        <authorList>
            <person name="Petersen C."/>
            <person name="Sorensen T."/>
            <person name="Nielsen M.R."/>
            <person name="Sondergaard T.E."/>
            <person name="Sorensen J.L."/>
            <person name="Fitzpatrick D.A."/>
            <person name="Frisvad J.C."/>
            <person name="Nielsen K.L."/>
        </authorList>
    </citation>
    <scope>NUCLEOTIDE SEQUENCE</scope>
    <source>
        <strain evidence="2">IBT 29677</strain>
    </source>
</reference>
<accession>A0A9W9W039</accession>
<protein>
    <submittedName>
        <fullName evidence="2">Uncharacterized protein</fullName>
    </submittedName>
</protein>
<dbReference type="EMBL" id="JAPZBU010000008">
    <property type="protein sequence ID" value="KAJ5392534.1"/>
    <property type="molecule type" value="Genomic_DNA"/>
</dbReference>
<keyword evidence="3" id="KW-1185">Reference proteome</keyword>
<dbReference type="GeneID" id="81371641"/>
<dbReference type="AlphaFoldDB" id="A0A9W9W039"/>
<comment type="caution">
    <text evidence="2">The sequence shown here is derived from an EMBL/GenBank/DDBJ whole genome shotgun (WGS) entry which is preliminary data.</text>
</comment>
<evidence type="ECO:0000313" key="3">
    <source>
        <dbReference type="Proteomes" id="UP001147747"/>
    </source>
</evidence>
<dbReference type="RefSeq" id="XP_056488212.1">
    <property type="nucleotide sequence ID" value="XM_056632661.1"/>
</dbReference>
<dbReference type="OrthoDB" id="4453736at2759"/>
<name>A0A9W9W039_9EURO</name>